<name>A0A0D3J1H9_EMIH1</name>
<comment type="subcellular location">
    <subcellularLocation>
        <location evidence="1">Membrane</location>
        <topology evidence="1">Multi-pass membrane protein</topology>
    </subcellularLocation>
</comment>
<feature type="transmembrane region" description="Helical" evidence="5">
    <location>
        <begin position="162"/>
        <end position="182"/>
    </location>
</feature>
<dbReference type="eggNOG" id="KOG3324">
    <property type="taxonomic scope" value="Eukaryota"/>
</dbReference>
<evidence type="ECO:0000256" key="5">
    <source>
        <dbReference type="SAM" id="Phobius"/>
    </source>
</evidence>
<protein>
    <submittedName>
        <fullName evidence="6">Uncharacterized protein</fullName>
    </submittedName>
</protein>
<dbReference type="InterPro" id="IPR045238">
    <property type="entry name" value="Tim23-like"/>
</dbReference>
<accession>A0A0D3J1H9</accession>
<dbReference type="GO" id="GO:0005744">
    <property type="term" value="C:TIM23 mitochondrial import inner membrane translocase complex"/>
    <property type="evidence" value="ECO:0007669"/>
    <property type="project" value="TreeGrafter"/>
</dbReference>
<dbReference type="PaxDb" id="2903-EOD17364"/>
<dbReference type="HOGENOM" id="CLU_063935_2_1_1"/>
<dbReference type="RefSeq" id="XP_005769793.1">
    <property type="nucleotide sequence ID" value="XM_005769736.1"/>
</dbReference>
<dbReference type="STRING" id="2903.R1E8Y9"/>
<dbReference type="Pfam" id="PF02466">
    <property type="entry name" value="Tim17"/>
    <property type="match status" value="1"/>
</dbReference>
<keyword evidence="4 5" id="KW-0472">Membrane</keyword>
<dbReference type="GeneID" id="17263514"/>
<feature type="transmembrane region" description="Helical" evidence="5">
    <location>
        <begin position="62"/>
        <end position="83"/>
    </location>
</feature>
<evidence type="ECO:0000313" key="6">
    <source>
        <dbReference type="EnsemblProtists" id="EOD17364"/>
    </source>
</evidence>
<organism evidence="6 7">
    <name type="scientific">Emiliania huxleyi (strain CCMP1516)</name>
    <dbReference type="NCBI Taxonomy" id="280463"/>
    <lineage>
        <taxon>Eukaryota</taxon>
        <taxon>Haptista</taxon>
        <taxon>Haptophyta</taxon>
        <taxon>Prymnesiophyceae</taxon>
        <taxon>Isochrysidales</taxon>
        <taxon>Noelaerhabdaceae</taxon>
        <taxon>Emiliania</taxon>
    </lineage>
</organism>
<evidence type="ECO:0000256" key="4">
    <source>
        <dbReference type="ARBA" id="ARBA00023136"/>
    </source>
</evidence>
<dbReference type="AlphaFoldDB" id="A0A0D3J1H9"/>
<dbReference type="EnsemblProtists" id="EOD17364">
    <property type="protein sequence ID" value="EOD17364"/>
    <property type="gene ID" value="EMIHUDRAFT_416045"/>
</dbReference>
<evidence type="ECO:0000256" key="3">
    <source>
        <dbReference type="ARBA" id="ARBA00022989"/>
    </source>
</evidence>
<evidence type="ECO:0000256" key="1">
    <source>
        <dbReference type="ARBA" id="ARBA00004141"/>
    </source>
</evidence>
<dbReference type="GO" id="GO:0030150">
    <property type="term" value="P:protein import into mitochondrial matrix"/>
    <property type="evidence" value="ECO:0007669"/>
    <property type="project" value="TreeGrafter"/>
</dbReference>
<keyword evidence="2 5" id="KW-0812">Transmembrane</keyword>
<dbReference type="KEGG" id="ehx:EMIHUDRAFT_416045"/>
<dbReference type="Proteomes" id="UP000013827">
    <property type="component" value="Unassembled WGS sequence"/>
</dbReference>
<reference evidence="6" key="2">
    <citation type="submission" date="2024-10" db="UniProtKB">
        <authorList>
            <consortium name="EnsemblProtists"/>
        </authorList>
    </citation>
    <scope>IDENTIFICATION</scope>
</reference>
<evidence type="ECO:0000313" key="7">
    <source>
        <dbReference type="Proteomes" id="UP000013827"/>
    </source>
</evidence>
<reference evidence="7" key="1">
    <citation type="journal article" date="2013" name="Nature">
        <title>Pan genome of the phytoplankton Emiliania underpins its global distribution.</title>
        <authorList>
            <person name="Read B.A."/>
            <person name="Kegel J."/>
            <person name="Klute M.J."/>
            <person name="Kuo A."/>
            <person name="Lefebvre S.C."/>
            <person name="Maumus F."/>
            <person name="Mayer C."/>
            <person name="Miller J."/>
            <person name="Monier A."/>
            <person name="Salamov A."/>
            <person name="Young J."/>
            <person name="Aguilar M."/>
            <person name="Claverie J.M."/>
            <person name="Frickenhaus S."/>
            <person name="Gonzalez K."/>
            <person name="Herman E.K."/>
            <person name="Lin Y.C."/>
            <person name="Napier J."/>
            <person name="Ogata H."/>
            <person name="Sarno A.F."/>
            <person name="Shmutz J."/>
            <person name="Schroeder D."/>
            <person name="de Vargas C."/>
            <person name="Verret F."/>
            <person name="von Dassow P."/>
            <person name="Valentin K."/>
            <person name="Van de Peer Y."/>
            <person name="Wheeler G."/>
            <person name="Dacks J.B."/>
            <person name="Delwiche C.F."/>
            <person name="Dyhrman S.T."/>
            <person name="Glockner G."/>
            <person name="John U."/>
            <person name="Richards T."/>
            <person name="Worden A.Z."/>
            <person name="Zhang X."/>
            <person name="Grigoriev I.V."/>
            <person name="Allen A.E."/>
            <person name="Bidle K."/>
            <person name="Borodovsky M."/>
            <person name="Bowler C."/>
            <person name="Brownlee C."/>
            <person name="Cock J.M."/>
            <person name="Elias M."/>
            <person name="Gladyshev V.N."/>
            <person name="Groth M."/>
            <person name="Guda C."/>
            <person name="Hadaegh A."/>
            <person name="Iglesias-Rodriguez M.D."/>
            <person name="Jenkins J."/>
            <person name="Jones B.M."/>
            <person name="Lawson T."/>
            <person name="Leese F."/>
            <person name="Lindquist E."/>
            <person name="Lobanov A."/>
            <person name="Lomsadze A."/>
            <person name="Malik S.B."/>
            <person name="Marsh M.E."/>
            <person name="Mackinder L."/>
            <person name="Mock T."/>
            <person name="Mueller-Roeber B."/>
            <person name="Pagarete A."/>
            <person name="Parker M."/>
            <person name="Probert I."/>
            <person name="Quesneville H."/>
            <person name="Raines C."/>
            <person name="Rensing S.A."/>
            <person name="Riano-Pachon D.M."/>
            <person name="Richier S."/>
            <person name="Rokitta S."/>
            <person name="Shiraiwa Y."/>
            <person name="Soanes D.M."/>
            <person name="van der Giezen M."/>
            <person name="Wahlund T.M."/>
            <person name="Williams B."/>
            <person name="Wilson W."/>
            <person name="Wolfe G."/>
            <person name="Wurch L.L."/>
        </authorList>
    </citation>
    <scope>NUCLEOTIDE SEQUENCE</scope>
</reference>
<sequence>MQDPYASADAASQSSVEFGKLGPAFGSAWTTPAPGAAPLQQPDFLFEETADAMYRRSWGDRLTYHIGVGYLVGLVAGGSWGLYEGLKSSTGERQRIRINAVLNATGKHGPGLGNSVGCLGMMFSTFETLAFNFRGEDDMLNVMGAGALAGGIFKSQAGLRTAGTAALGMSAVMTALTVVMNATR</sequence>
<dbReference type="PANTHER" id="PTHR15371:SF0">
    <property type="entry name" value="SD19278P"/>
    <property type="match status" value="1"/>
</dbReference>
<dbReference type="OMA" id="DNDNIWS"/>
<keyword evidence="7" id="KW-1185">Reference proteome</keyword>
<dbReference type="PANTHER" id="PTHR15371">
    <property type="entry name" value="TIM23"/>
    <property type="match status" value="1"/>
</dbReference>
<proteinExistence type="predicted"/>
<keyword evidence="3 5" id="KW-1133">Transmembrane helix</keyword>
<evidence type="ECO:0000256" key="2">
    <source>
        <dbReference type="ARBA" id="ARBA00022692"/>
    </source>
</evidence>
<dbReference type="GO" id="GO:0008320">
    <property type="term" value="F:protein transmembrane transporter activity"/>
    <property type="evidence" value="ECO:0007669"/>
    <property type="project" value="TreeGrafter"/>
</dbReference>